<evidence type="ECO:0000313" key="2">
    <source>
        <dbReference type="EMBL" id="EFA75117.1"/>
    </source>
</evidence>
<protein>
    <submittedName>
        <fullName evidence="2">cAMP-inducible prespore protein</fullName>
    </submittedName>
</protein>
<accession>D3BTT1</accession>
<dbReference type="InParanoid" id="D3BTT1"/>
<comment type="caution">
    <text evidence="2">The sequence shown here is derived from an EMBL/GenBank/DDBJ whole genome shotgun (WGS) entry which is preliminary data.</text>
</comment>
<dbReference type="AlphaFoldDB" id="D3BTT1"/>
<sequence>MQKKQLSLFLIVIIIGSLVPGGLAEEEISQLEESAQNFHFLQYIQDSIRMDAIKNIINQLYPSYAEEERILKAATEESRKVVQQIDSPAEQGEKVVLEAMNILQEMATRLNRASPPPTRKLNAGFLGGFIGGLFSGYGGTQTSGFQTGNPTPGQEAIGATYGALQGVLGANLGDSTGAQATQLQTVNGIQLTVPVTANPNVILTTPVSTLSVVPPPVGGFTILTVKPTGNQNDGLIGQTIVSAQGTGVASVAGVLGGRTSASSIAKSVGNVLDFTVGQVIAGGNTGSVGQSIGTNQNTIAISIAGLLAGAKTGSSSSAGSVAEVIGNNAVQSVGHVISGPTGTLARTIGGLFSSLAHTIVGQGGSIARIIAGNFQLIAGPPAPHHAPVAVVTGVQREISYGYEPQQNALDYHLKQAYSQPAFVQQQQQTDVQPTVVRAQYDN</sequence>
<dbReference type="GeneID" id="31366659"/>
<keyword evidence="1" id="KW-0732">Signal</keyword>
<feature type="signal peptide" evidence="1">
    <location>
        <begin position="1"/>
        <end position="24"/>
    </location>
</feature>
<reference evidence="2 3" key="1">
    <citation type="journal article" date="2011" name="Genome Res.">
        <title>Phylogeny-wide analysis of social amoeba genomes highlights ancient origins for complex intercellular communication.</title>
        <authorList>
            <person name="Heidel A.J."/>
            <person name="Lawal H.M."/>
            <person name="Felder M."/>
            <person name="Schilde C."/>
            <person name="Helps N.R."/>
            <person name="Tunggal B."/>
            <person name="Rivero F."/>
            <person name="John U."/>
            <person name="Schleicher M."/>
            <person name="Eichinger L."/>
            <person name="Platzer M."/>
            <person name="Noegel A.A."/>
            <person name="Schaap P."/>
            <person name="Gloeckner G."/>
        </authorList>
    </citation>
    <scope>NUCLEOTIDE SEQUENCE [LARGE SCALE GENOMIC DNA]</scope>
    <source>
        <strain evidence="3">ATCC 26659 / Pp 5 / PN500</strain>
    </source>
</reference>
<feature type="chain" id="PRO_5003042027" evidence="1">
    <location>
        <begin position="25"/>
        <end position="442"/>
    </location>
</feature>
<dbReference type="EMBL" id="ADBJ01000056">
    <property type="protein sequence ID" value="EFA75117.1"/>
    <property type="molecule type" value="Genomic_DNA"/>
</dbReference>
<evidence type="ECO:0000313" key="3">
    <source>
        <dbReference type="Proteomes" id="UP000001396"/>
    </source>
</evidence>
<dbReference type="Proteomes" id="UP000001396">
    <property type="component" value="Unassembled WGS sequence"/>
</dbReference>
<keyword evidence="3" id="KW-1185">Reference proteome</keyword>
<proteinExistence type="predicted"/>
<name>D3BTT1_HETP5</name>
<dbReference type="RefSeq" id="XP_020427251.1">
    <property type="nucleotide sequence ID" value="XM_020581948.1"/>
</dbReference>
<organism evidence="2 3">
    <name type="scientific">Heterostelium pallidum (strain ATCC 26659 / Pp 5 / PN500)</name>
    <name type="common">Cellular slime mold</name>
    <name type="synonym">Polysphondylium pallidum</name>
    <dbReference type="NCBI Taxonomy" id="670386"/>
    <lineage>
        <taxon>Eukaryota</taxon>
        <taxon>Amoebozoa</taxon>
        <taxon>Evosea</taxon>
        <taxon>Eumycetozoa</taxon>
        <taxon>Dictyostelia</taxon>
        <taxon>Acytosteliales</taxon>
        <taxon>Acytosteliaceae</taxon>
        <taxon>Heterostelium</taxon>
    </lineage>
</organism>
<evidence type="ECO:0000256" key="1">
    <source>
        <dbReference type="SAM" id="SignalP"/>
    </source>
</evidence>
<gene>
    <name evidence="2" type="primary">D7</name>
    <name evidence="2" type="ORF">PPL_11191</name>
</gene>